<evidence type="ECO:0000256" key="5">
    <source>
        <dbReference type="SAM" id="Coils"/>
    </source>
</evidence>
<keyword evidence="3 5" id="KW-0175">Coiled coil</keyword>
<reference evidence="6 7" key="1">
    <citation type="submission" date="2024-06" db="EMBL/GenBank/DDBJ databases">
        <title>The Natural Products Discovery Center: Release of the First 8490 Sequenced Strains for Exploring Actinobacteria Biosynthetic Diversity.</title>
        <authorList>
            <person name="Kalkreuter E."/>
            <person name="Kautsar S.A."/>
            <person name="Yang D."/>
            <person name="Bader C.D."/>
            <person name="Teijaro C.N."/>
            <person name="Fluegel L."/>
            <person name="Davis C.M."/>
            <person name="Simpson J.R."/>
            <person name="Lauterbach L."/>
            <person name="Steele A.D."/>
            <person name="Gui C."/>
            <person name="Meng S."/>
            <person name="Li G."/>
            <person name="Viehrig K."/>
            <person name="Ye F."/>
            <person name="Su P."/>
            <person name="Kiefer A.F."/>
            <person name="Nichols A."/>
            <person name="Cepeda A.J."/>
            <person name="Yan W."/>
            <person name="Fan B."/>
            <person name="Jiang Y."/>
            <person name="Adhikari A."/>
            <person name="Zheng C.-J."/>
            <person name="Schuster L."/>
            <person name="Cowan T.M."/>
            <person name="Smanski M.J."/>
            <person name="Chevrette M.G."/>
            <person name="De Carvalho L.P.S."/>
            <person name="Shen B."/>
        </authorList>
    </citation>
    <scope>NUCLEOTIDE SEQUENCE [LARGE SCALE GENOMIC DNA]</scope>
    <source>
        <strain evidence="6 7">NPDC048946</strain>
    </source>
</reference>
<keyword evidence="7" id="KW-1185">Reference proteome</keyword>
<gene>
    <name evidence="6" type="primary">rmuC</name>
    <name evidence="6" type="ORF">AB0C36_34555</name>
</gene>
<dbReference type="EMBL" id="JBEZFP010000131">
    <property type="protein sequence ID" value="MEU8138607.1"/>
    <property type="molecule type" value="Genomic_DNA"/>
</dbReference>
<dbReference type="Pfam" id="PF02646">
    <property type="entry name" value="RmuC"/>
    <property type="match status" value="1"/>
</dbReference>
<dbReference type="RefSeq" id="WP_358362202.1">
    <property type="nucleotide sequence ID" value="NZ_JBEZFP010000131.1"/>
</dbReference>
<name>A0ABV3DTP8_9ACTN</name>
<sequence length="602" mass="65075">MTATAAITALVTALVGFAVGLAIARARSTAAHADTETARKSAEDACARADAQVQEWRTRCEQAEGQTGALTPQLVELRTRLADRESRLARTDAELKAARDAESATENARVDLAHDLTALRTDYASQGRELASTQQALAAITAERDAARITTQEREADLARQRTEYDALRTQFADRARELAATREEGAKLVGAMAALREELDALKTANADLEGRQKTLEQQAAALDAARGEVERLRTESAKLMEDRFAALTSKALESNRTALLATAEDKLGAVGAPVREQLDKLNQEIRKLGESRAAAEASLAQQLIGMHQETGRLRDQAQALVDALKKPQVRGSWGEMTLRRTAELAGMVERCDFKEQVTMQGDEGVLRPDMVVHLADGKATVVDAKVSLKAFMEASEATDDATRSARLKEHAQQVRRHIDNLASKDYHKLLDVSPEFVVMFIPGEAFLGPALDADNGLLEYALDKGVVITTPTTFIALLRTVALAWTQASLAENLREVHDLGRDLYDRIVTFSSHLGKVGTELGSAVLAYNKAVGSMEARLLVSARRFQHLKVAAKPLSTPTAIEAAPRPLTAAELVDTTTAGRVVEIPPARAPEITDGSA</sequence>
<dbReference type="InterPro" id="IPR003798">
    <property type="entry name" value="DNA_recombination_RmuC"/>
</dbReference>
<feature type="coiled-coil region" evidence="5">
    <location>
        <begin position="193"/>
        <end position="244"/>
    </location>
</feature>
<dbReference type="PANTHER" id="PTHR30563:SF0">
    <property type="entry name" value="DNA RECOMBINATION PROTEIN RMUC"/>
    <property type="match status" value="1"/>
</dbReference>
<protein>
    <submittedName>
        <fullName evidence="6">DNA recombination protein RmuC</fullName>
    </submittedName>
</protein>
<comment type="caution">
    <text evidence="6">The sequence shown here is derived from an EMBL/GenBank/DDBJ whole genome shotgun (WGS) entry which is preliminary data.</text>
</comment>
<feature type="coiled-coil region" evidence="5">
    <location>
        <begin position="39"/>
        <end position="101"/>
    </location>
</feature>
<keyword evidence="4" id="KW-0233">DNA recombination</keyword>
<accession>A0ABV3DTP8</accession>
<comment type="similarity">
    <text evidence="2">Belongs to the RmuC family.</text>
</comment>
<comment type="function">
    <text evidence="1">Involved in DNA recombination.</text>
</comment>
<dbReference type="Gene3D" id="1.10.287.1490">
    <property type="match status" value="1"/>
</dbReference>
<dbReference type="Proteomes" id="UP001551482">
    <property type="component" value="Unassembled WGS sequence"/>
</dbReference>
<evidence type="ECO:0000313" key="7">
    <source>
        <dbReference type="Proteomes" id="UP001551482"/>
    </source>
</evidence>
<evidence type="ECO:0000256" key="2">
    <source>
        <dbReference type="ARBA" id="ARBA00009840"/>
    </source>
</evidence>
<evidence type="ECO:0000256" key="3">
    <source>
        <dbReference type="ARBA" id="ARBA00023054"/>
    </source>
</evidence>
<organism evidence="6 7">
    <name type="scientific">Streptodolium elevatio</name>
    <dbReference type="NCBI Taxonomy" id="3157996"/>
    <lineage>
        <taxon>Bacteria</taxon>
        <taxon>Bacillati</taxon>
        <taxon>Actinomycetota</taxon>
        <taxon>Actinomycetes</taxon>
        <taxon>Kitasatosporales</taxon>
        <taxon>Streptomycetaceae</taxon>
        <taxon>Streptodolium</taxon>
    </lineage>
</organism>
<evidence type="ECO:0000256" key="4">
    <source>
        <dbReference type="ARBA" id="ARBA00023172"/>
    </source>
</evidence>
<evidence type="ECO:0000313" key="6">
    <source>
        <dbReference type="EMBL" id="MEU8138607.1"/>
    </source>
</evidence>
<dbReference type="PANTHER" id="PTHR30563">
    <property type="entry name" value="DNA RECOMBINATION PROTEIN RMUC"/>
    <property type="match status" value="1"/>
</dbReference>
<proteinExistence type="inferred from homology"/>
<evidence type="ECO:0000256" key="1">
    <source>
        <dbReference type="ARBA" id="ARBA00003416"/>
    </source>
</evidence>